<comment type="caution">
    <text evidence="1">The sequence shown here is derived from an EMBL/GenBank/DDBJ whole genome shotgun (WGS) entry which is preliminary data.</text>
</comment>
<dbReference type="PROSITE" id="PS51257">
    <property type="entry name" value="PROKAR_LIPOPROTEIN"/>
    <property type="match status" value="1"/>
</dbReference>
<gene>
    <name evidence="1" type="primary">gldH</name>
    <name evidence="1" type="ORF">KK060_01655</name>
</gene>
<proteinExistence type="predicted"/>
<evidence type="ECO:0000313" key="2">
    <source>
        <dbReference type="Proteomes" id="UP000772618"/>
    </source>
</evidence>
<evidence type="ECO:0000313" key="1">
    <source>
        <dbReference type="EMBL" id="MBT1701964.1"/>
    </source>
</evidence>
<name>A0ABS5VKJ0_9BACT</name>
<accession>A0ABS5VKJ0</accession>
<dbReference type="NCBIfam" id="TIGR03511">
    <property type="entry name" value="GldH_lipo"/>
    <property type="match status" value="1"/>
</dbReference>
<keyword evidence="2" id="KW-1185">Reference proteome</keyword>
<organism evidence="1 2">
    <name type="scientific">Chryseosolibacter indicus</name>
    <dbReference type="NCBI Taxonomy" id="2782351"/>
    <lineage>
        <taxon>Bacteria</taxon>
        <taxon>Pseudomonadati</taxon>
        <taxon>Bacteroidota</taxon>
        <taxon>Cytophagia</taxon>
        <taxon>Cytophagales</taxon>
        <taxon>Chryseotaleaceae</taxon>
        <taxon>Chryseosolibacter</taxon>
    </lineage>
</organism>
<dbReference type="InterPro" id="IPR020018">
    <property type="entry name" value="Motility-assoc_lipoprot_GldH"/>
</dbReference>
<dbReference type="Pfam" id="PF14109">
    <property type="entry name" value="GldH_lipo"/>
    <property type="match status" value="1"/>
</dbReference>
<dbReference type="EMBL" id="JAHESD010000003">
    <property type="protein sequence ID" value="MBT1701964.1"/>
    <property type="molecule type" value="Genomic_DNA"/>
</dbReference>
<reference evidence="1 2" key="1">
    <citation type="submission" date="2021-05" db="EMBL/GenBank/DDBJ databases">
        <title>A Polyphasic approach of four new species of the genus Ohtaekwangia: Ohtaekwangia histidinii sp. nov., Ohtaekwangia cretensis sp. nov., Ohtaekwangia indiensis sp. nov., Ohtaekwangia reichenbachii sp. nov. from diverse environment.</title>
        <authorList>
            <person name="Octaviana S."/>
        </authorList>
    </citation>
    <scope>NUCLEOTIDE SEQUENCE [LARGE SCALE GENOMIC DNA]</scope>
    <source>
        <strain evidence="1 2">PWU20</strain>
    </source>
</reference>
<dbReference type="RefSeq" id="WP_254151661.1">
    <property type="nucleotide sequence ID" value="NZ_JAHESD010000003.1"/>
</dbReference>
<dbReference type="Proteomes" id="UP000772618">
    <property type="component" value="Unassembled WGS sequence"/>
</dbReference>
<keyword evidence="1" id="KW-0449">Lipoprotein</keyword>
<sequence length="158" mass="18317">MRTILITLFTVTLLASCDKNRVYDKNEDFDNGLWPTAVKPSFEFEIKENVPYNIYGNIRNSVSYPFSRLFITYYLEDSTGNVLNKKLIEHTLFDPKTGKPEGTSGLGDIYDHRVPMINNYQFPYTGKYRLRLEQFMRTDSLQGILAAGVRIEKVLNEK</sequence>
<protein>
    <submittedName>
        <fullName evidence="1">Gliding motility lipoprotein GldH</fullName>
    </submittedName>
</protein>